<dbReference type="PROSITE" id="PS51197">
    <property type="entry name" value="HTH_RRF2_2"/>
    <property type="match status" value="1"/>
</dbReference>
<organism evidence="2 3">
    <name type="scientific">Pseudodesulfovibrio nedwellii</name>
    <dbReference type="NCBI Taxonomy" id="2973072"/>
    <lineage>
        <taxon>Bacteria</taxon>
        <taxon>Pseudomonadati</taxon>
        <taxon>Thermodesulfobacteriota</taxon>
        <taxon>Desulfovibrionia</taxon>
        <taxon>Desulfovibrionales</taxon>
        <taxon>Desulfovibrionaceae</taxon>
    </lineage>
</organism>
<proteinExistence type="predicted"/>
<dbReference type="InterPro" id="IPR036390">
    <property type="entry name" value="WH_DNA-bd_sf"/>
</dbReference>
<dbReference type="RefSeq" id="WP_281759927.1">
    <property type="nucleotide sequence ID" value="NZ_AP026709.1"/>
</dbReference>
<dbReference type="Gene3D" id="1.10.10.10">
    <property type="entry name" value="Winged helix-like DNA-binding domain superfamily/Winged helix DNA-binding domain"/>
    <property type="match status" value="1"/>
</dbReference>
<dbReference type="PANTHER" id="PTHR33221">
    <property type="entry name" value="WINGED HELIX-TURN-HELIX TRANSCRIPTIONAL REGULATOR, RRF2 FAMILY"/>
    <property type="match status" value="1"/>
</dbReference>
<gene>
    <name evidence="2" type="primary">rrf2_2</name>
    <name evidence="2" type="ORF">SYK_17600</name>
</gene>
<keyword evidence="1" id="KW-0238">DNA-binding</keyword>
<dbReference type="NCBIfam" id="TIGR00738">
    <property type="entry name" value="rrf2_super"/>
    <property type="match status" value="1"/>
</dbReference>
<evidence type="ECO:0000313" key="3">
    <source>
        <dbReference type="Proteomes" id="UP001317742"/>
    </source>
</evidence>
<reference evidence="2 3" key="1">
    <citation type="submission" date="2022-08" db="EMBL/GenBank/DDBJ databases">
        <title>Genome Sequence of the sulphate-reducing bacterium, Pseudodesulfovibrio sp. SYK.</title>
        <authorList>
            <person name="Kondo R."/>
            <person name="Kataoka T."/>
        </authorList>
    </citation>
    <scope>NUCLEOTIDE SEQUENCE [LARGE SCALE GENOMIC DNA]</scope>
    <source>
        <strain evidence="2 3">SYK</strain>
    </source>
</reference>
<dbReference type="EMBL" id="AP026709">
    <property type="protein sequence ID" value="BDQ37400.1"/>
    <property type="molecule type" value="Genomic_DNA"/>
</dbReference>
<evidence type="ECO:0000313" key="2">
    <source>
        <dbReference type="EMBL" id="BDQ37400.1"/>
    </source>
</evidence>
<protein>
    <submittedName>
        <fullName evidence="2">Protein rrf2</fullName>
    </submittedName>
</protein>
<name>A0ABN6S4Q9_9BACT</name>
<accession>A0ABN6S4Q9</accession>
<keyword evidence="3" id="KW-1185">Reference proteome</keyword>
<dbReference type="SUPFAM" id="SSF46785">
    <property type="entry name" value="Winged helix' DNA-binding domain"/>
    <property type="match status" value="1"/>
</dbReference>
<dbReference type="PANTHER" id="PTHR33221:SF5">
    <property type="entry name" value="HTH-TYPE TRANSCRIPTIONAL REGULATOR ISCR"/>
    <property type="match status" value="1"/>
</dbReference>
<evidence type="ECO:0000256" key="1">
    <source>
        <dbReference type="ARBA" id="ARBA00023125"/>
    </source>
</evidence>
<dbReference type="InterPro" id="IPR000944">
    <property type="entry name" value="Tscrpt_reg_Rrf2"/>
</dbReference>
<sequence>MKLTTRSRYGTRMMLDIAQNCQDGPVRIQDIAERQGVSAKYLEKLIRKLKEIGFVKSKRGPRGGHSLAVPASDIPIGEVVHALEGDGSLVECRSGKEECDRMDICLTRRLWQEAADAMYNHLNTVTLADLMRDAEECAQPQLNPLDMRHTA</sequence>
<dbReference type="Pfam" id="PF02082">
    <property type="entry name" value="Rrf2"/>
    <property type="match status" value="1"/>
</dbReference>
<dbReference type="Proteomes" id="UP001317742">
    <property type="component" value="Chromosome"/>
</dbReference>
<dbReference type="InterPro" id="IPR036388">
    <property type="entry name" value="WH-like_DNA-bd_sf"/>
</dbReference>